<evidence type="ECO:0000256" key="3">
    <source>
        <dbReference type="ARBA" id="ARBA00004174"/>
    </source>
</evidence>
<dbReference type="AlphaFoldDB" id="A0A8J6H328"/>
<evidence type="ECO:0000256" key="1">
    <source>
        <dbReference type="ARBA" id="ARBA00001971"/>
    </source>
</evidence>
<dbReference type="Pfam" id="PF00067">
    <property type="entry name" value="p450"/>
    <property type="match status" value="2"/>
</dbReference>
<keyword evidence="6" id="KW-0349">Heme</keyword>
<dbReference type="InterPro" id="IPR036396">
    <property type="entry name" value="Cyt_P450_sf"/>
</dbReference>
<keyword evidence="15" id="KW-1185">Reference proteome</keyword>
<keyword evidence="12" id="KW-0503">Monooxygenase</keyword>
<dbReference type="GO" id="GO:0004497">
    <property type="term" value="F:monooxygenase activity"/>
    <property type="evidence" value="ECO:0007669"/>
    <property type="project" value="UniProtKB-KW"/>
</dbReference>
<comment type="subcellular location">
    <subcellularLocation>
        <location evidence="4">Endoplasmic reticulum membrane</location>
        <topology evidence="4">Peripheral membrane protein</topology>
    </subcellularLocation>
    <subcellularLocation>
        <location evidence="3">Microsome membrane</location>
        <topology evidence="3">Peripheral membrane protein</topology>
    </subcellularLocation>
</comment>
<keyword evidence="10" id="KW-0560">Oxidoreductase</keyword>
<dbReference type="PANTHER" id="PTHR24291">
    <property type="entry name" value="CYTOCHROME P450 FAMILY 4"/>
    <property type="match status" value="1"/>
</dbReference>
<comment type="caution">
    <text evidence="14">The sequence shown here is derived from an EMBL/GenBank/DDBJ whole genome shotgun (WGS) entry which is preliminary data.</text>
</comment>
<evidence type="ECO:0000256" key="7">
    <source>
        <dbReference type="ARBA" id="ARBA00022723"/>
    </source>
</evidence>
<evidence type="ECO:0000256" key="6">
    <source>
        <dbReference type="ARBA" id="ARBA00022617"/>
    </source>
</evidence>
<reference evidence="14" key="1">
    <citation type="journal article" date="2020" name="J Insects Food Feed">
        <title>The yellow mealworm (Tenebrio molitor) genome: a resource for the emerging insects as food and feed industry.</title>
        <authorList>
            <person name="Eriksson T."/>
            <person name="Andere A."/>
            <person name="Kelstrup H."/>
            <person name="Emery V."/>
            <person name="Picard C."/>
        </authorList>
    </citation>
    <scope>NUCLEOTIDE SEQUENCE</scope>
    <source>
        <strain evidence="14">Stoneville</strain>
        <tissue evidence="14">Whole head</tissue>
    </source>
</reference>
<dbReference type="GO" id="GO:0020037">
    <property type="term" value="F:heme binding"/>
    <property type="evidence" value="ECO:0007669"/>
    <property type="project" value="InterPro"/>
</dbReference>
<dbReference type="InterPro" id="IPR001128">
    <property type="entry name" value="Cyt_P450"/>
</dbReference>
<dbReference type="PRINTS" id="PR00463">
    <property type="entry name" value="EP450I"/>
</dbReference>
<evidence type="ECO:0008006" key="16">
    <source>
        <dbReference type="Google" id="ProtNLM"/>
    </source>
</evidence>
<evidence type="ECO:0000256" key="4">
    <source>
        <dbReference type="ARBA" id="ARBA00004406"/>
    </source>
</evidence>
<keyword evidence="9" id="KW-0492">Microsome</keyword>
<evidence type="ECO:0000256" key="11">
    <source>
        <dbReference type="ARBA" id="ARBA00023004"/>
    </source>
</evidence>
<protein>
    <recommendedName>
        <fullName evidence="16">Cytochrome P450 monooxygenase</fullName>
    </recommendedName>
</protein>
<dbReference type="InterPro" id="IPR050196">
    <property type="entry name" value="Cytochrome_P450_Monoox"/>
</dbReference>
<keyword evidence="11" id="KW-0408">Iron</keyword>
<evidence type="ECO:0000256" key="5">
    <source>
        <dbReference type="ARBA" id="ARBA00010617"/>
    </source>
</evidence>
<dbReference type="SUPFAM" id="SSF48264">
    <property type="entry name" value="Cytochrome P450"/>
    <property type="match status" value="2"/>
</dbReference>
<dbReference type="InterPro" id="IPR002401">
    <property type="entry name" value="Cyt_P450_E_grp-I"/>
</dbReference>
<evidence type="ECO:0000256" key="2">
    <source>
        <dbReference type="ARBA" id="ARBA00003690"/>
    </source>
</evidence>
<evidence type="ECO:0000313" key="14">
    <source>
        <dbReference type="EMBL" id="KAH0807225.1"/>
    </source>
</evidence>
<comment type="function">
    <text evidence="2">May be involved in the metabolism of insect hormones and in the breakdown of synthetic insecticides.</text>
</comment>
<reference evidence="14" key="2">
    <citation type="submission" date="2021-08" db="EMBL/GenBank/DDBJ databases">
        <authorList>
            <person name="Eriksson T."/>
        </authorList>
    </citation>
    <scope>NUCLEOTIDE SEQUENCE</scope>
    <source>
        <strain evidence="14">Stoneville</strain>
        <tissue evidence="14">Whole head</tissue>
    </source>
</reference>
<sequence length="485" mass="55531">MFEGHDTTAVALDFALMLIACHKQVQDQIYEEIKSVLGDARAKPTYSDLQEMKYLERALKEVLRLYPSVHFISRKLGDDVVTASGYELPKNTLVHLHIYDLHHNPDIYPDPERFDPDRFLPENCQNRHPFAYLPFSAGSRNSIGQRFAMLELKAAICGILAHFVLEPVDTPSTIVLVVDLILRTKDPIRVNILQQFDNIFNEETDRHVDIFKEIDDQSCVPINPHITQFKLKTIAESAMGTKLQFNTEKEVSYKRAVFTIGDVLLYRLIHTWLIYKLVNFFSQKFFEEKKALKTSQRRIAVKNEKGIIDDEGTHEEVDTYMFEGHDTTVTAVNFAYMLIACNKHVEEQIVEEIGIVLGDARQKPTYKDFQEMKYLERAVKEVLRLYPTVHFISRKLGDDLITGSGYKLPKGTITHLHIPTIFTTILTFIQILNGPGNCIGQKFAMLELCAILGSFVLEPIDTPVVVVNIVSRTKEGIKIKFVPRE</sequence>
<dbReference type="PANTHER" id="PTHR24291:SF189">
    <property type="entry name" value="CYTOCHROME P450 4C3-RELATED"/>
    <property type="match status" value="1"/>
</dbReference>
<name>A0A8J6H328_TENMO</name>
<dbReference type="PRINTS" id="PR00385">
    <property type="entry name" value="P450"/>
</dbReference>
<evidence type="ECO:0000256" key="9">
    <source>
        <dbReference type="ARBA" id="ARBA00022848"/>
    </source>
</evidence>
<evidence type="ECO:0000256" key="13">
    <source>
        <dbReference type="ARBA" id="ARBA00023136"/>
    </source>
</evidence>
<dbReference type="Proteomes" id="UP000719412">
    <property type="component" value="Unassembled WGS sequence"/>
</dbReference>
<evidence type="ECO:0000256" key="8">
    <source>
        <dbReference type="ARBA" id="ARBA00022824"/>
    </source>
</evidence>
<dbReference type="GO" id="GO:0016705">
    <property type="term" value="F:oxidoreductase activity, acting on paired donors, with incorporation or reduction of molecular oxygen"/>
    <property type="evidence" value="ECO:0007669"/>
    <property type="project" value="InterPro"/>
</dbReference>
<dbReference type="Gene3D" id="1.10.630.10">
    <property type="entry name" value="Cytochrome P450"/>
    <property type="match status" value="2"/>
</dbReference>
<keyword evidence="13" id="KW-0472">Membrane</keyword>
<dbReference type="EMBL" id="JABDTM020031048">
    <property type="protein sequence ID" value="KAH0807225.1"/>
    <property type="molecule type" value="Genomic_DNA"/>
</dbReference>
<comment type="similarity">
    <text evidence="5">Belongs to the cytochrome P450 family.</text>
</comment>
<dbReference type="GO" id="GO:0005789">
    <property type="term" value="C:endoplasmic reticulum membrane"/>
    <property type="evidence" value="ECO:0007669"/>
    <property type="project" value="UniProtKB-SubCell"/>
</dbReference>
<comment type="cofactor">
    <cofactor evidence="1">
        <name>heme</name>
        <dbReference type="ChEBI" id="CHEBI:30413"/>
    </cofactor>
</comment>
<evidence type="ECO:0000256" key="10">
    <source>
        <dbReference type="ARBA" id="ARBA00023002"/>
    </source>
</evidence>
<proteinExistence type="inferred from homology"/>
<keyword evidence="8" id="KW-0256">Endoplasmic reticulum</keyword>
<accession>A0A8J6H328</accession>
<gene>
    <name evidence="14" type="ORF">GEV33_015566</name>
</gene>
<dbReference type="GO" id="GO:0005506">
    <property type="term" value="F:iron ion binding"/>
    <property type="evidence" value="ECO:0007669"/>
    <property type="project" value="InterPro"/>
</dbReference>
<keyword evidence="7" id="KW-0479">Metal-binding</keyword>
<evidence type="ECO:0000313" key="15">
    <source>
        <dbReference type="Proteomes" id="UP000719412"/>
    </source>
</evidence>
<organism evidence="14 15">
    <name type="scientific">Tenebrio molitor</name>
    <name type="common">Yellow mealworm beetle</name>
    <dbReference type="NCBI Taxonomy" id="7067"/>
    <lineage>
        <taxon>Eukaryota</taxon>
        <taxon>Metazoa</taxon>
        <taxon>Ecdysozoa</taxon>
        <taxon>Arthropoda</taxon>
        <taxon>Hexapoda</taxon>
        <taxon>Insecta</taxon>
        <taxon>Pterygota</taxon>
        <taxon>Neoptera</taxon>
        <taxon>Endopterygota</taxon>
        <taxon>Coleoptera</taxon>
        <taxon>Polyphaga</taxon>
        <taxon>Cucujiformia</taxon>
        <taxon>Tenebrionidae</taxon>
        <taxon>Tenebrio</taxon>
    </lineage>
</organism>
<evidence type="ECO:0000256" key="12">
    <source>
        <dbReference type="ARBA" id="ARBA00023033"/>
    </source>
</evidence>